<gene>
    <name evidence="2" type="ORF">AAF712_016363</name>
</gene>
<evidence type="ECO:0000313" key="3">
    <source>
        <dbReference type="Proteomes" id="UP001437256"/>
    </source>
</evidence>
<accession>A0ABR2Z6Z6</accession>
<protein>
    <submittedName>
        <fullName evidence="2">Uncharacterized protein</fullName>
    </submittedName>
</protein>
<comment type="caution">
    <text evidence="2">The sequence shown here is derived from an EMBL/GenBank/DDBJ whole genome shotgun (WGS) entry which is preliminary data.</text>
</comment>
<dbReference type="Proteomes" id="UP001437256">
    <property type="component" value="Unassembled WGS sequence"/>
</dbReference>
<proteinExistence type="predicted"/>
<feature type="region of interest" description="Disordered" evidence="1">
    <location>
        <begin position="167"/>
        <end position="201"/>
    </location>
</feature>
<evidence type="ECO:0000256" key="1">
    <source>
        <dbReference type="SAM" id="MobiDB-lite"/>
    </source>
</evidence>
<feature type="compositionally biased region" description="Polar residues" evidence="1">
    <location>
        <begin position="75"/>
        <end position="84"/>
    </location>
</feature>
<reference evidence="2 3" key="1">
    <citation type="submission" date="2024-05" db="EMBL/GenBank/DDBJ databases">
        <title>A draft genome resource for the thread blight pathogen Marasmius tenuissimus strain MS-2.</title>
        <authorList>
            <person name="Yulfo-Soto G.E."/>
            <person name="Baruah I.K."/>
            <person name="Amoako-Attah I."/>
            <person name="Bukari Y."/>
            <person name="Meinhardt L.W."/>
            <person name="Bailey B.A."/>
            <person name="Cohen S.P."/>
        </authorList>
    </citation>
    <scope>NUCLEOTIDE SEQUENCE [LARGE SCALE GENOMIC DNA]</scope>
    <source>
        <strain evidence="2 3">MS-2</strain>
    </source>
</reference>
<keyword evidence="3" id="KW-1185">Reference proteome</keyword>
<dbReference type="EMBL" id="JBBXMP010000747">
    <property type="protein sequence ID" value="KAL0057019.1"/>
    <property type="molecule type" value="Genomic_DNA"/>
</dbReference>
<feature type="region of interest" description="Disordered" evidence="1">
    <location>
        <begin position="1"/>
        <end position="107"/>
    </location>
</feature>
<sequence>MDDLWPQNPNGRKDWMWKDLPPSSPPTDYNPADHFSKPASKRTSMESKEINLGGRRRLKSRRIGPSSNDQKDTEQQGQAGIQTNEGEHANKQVNETPAEDPFDSADKVDVQLRAPPSSDMAPLQGSERDVALLLGVAPHQVLLNTTPQYDTVLPKKLFSLAEASDPVKPMASGMRVKKAHNRSSLIGEEVARVAKNQNSRA</sequence>
<evidence type="ECO:0000313" key="2">
    <source>
        <dbReference type="EMBL" id="KAL0057019.1"/>
    </source>
</evidence>
<organism evidence="2 3">
    <name type="scientific">Marasmius tenuissimus</name>
    <dbReference type="NCBI Taxonomy" id="585030"/>
    <lineage>
        <taxon>Eukaryota</taxon>
        <taxon>Fungi</taxon>
        <taxon>Dikarya</taxon>
        <taxon>Basidiomycota</taxon>
        <taxon>Agaricomycotina</taxon>
        <taxon>Agaricomycetes</taxon>
        <taxon>Agaricomycetidae</taxon>
        <taxon>Agaricales</taxon>
        <taxon>Marasmiineae</taxon>
        <taxon>Marasmiaceae</taxon>
        <taxon>Marasmius</taxon>
    </lineage>
</organism>
<name>A0ABR2Z6Z6_9AGAR</name>